<feature type="coiled-coil region" evidence="1">
    <location>
        <begin position="26"/>
        <end position="95"/>
    </location>
</feature>
<feature type="transmembrane region" description="Helical" evidence="3">
    <location>
        <begin position="6"/>
        <end position="23"/>
    </location>
</feature>
<evidence type="ECO:0000313" key="5">
    <source>
        <dbReference type="Proteomes" id="UP000182347"/>
    </source>
</evidence>
<keyword evidence="1" id="KW-0175">Coiled coil</keyword>
<keyword evidence="3" id="KW-0812">Transmembrane</keyword>
<sequence length="276" mass="31898">MGTLIGIAVIFFLYFYIVIKFPNGSMDAFKARIAQMAKDLQKREEEVALLKGNYKEAVSLSEQLHDDVLQAQAVQQQLLQKKEEWKQKHQTISNQKLHENQALYFTRQVPEEDFHKEDFDIFNGNSHVQQDEFLHNEQLEPLQQNEWKLEEQRILAAELENDALQTIGTDMIRDETDHGMVNGMGFHLHDPQNQPDPIEHLDDAASGHNNEFPDNPFPDEPIDSMPDDGFIDIPIMDVPSDDGWDMPDSLDPIDDRMDTLDDGMDIYDNMPDDPYQ</sequence>
<organism evidence="4 5">
    <name type="scientific">Sediminibacillus halophilus</name>
    <dbReference type="NCBI Taxonomy" id="482461"/>
    <lineage>
        <taxon>Bacteria</taxon>
        <taxon>Bacillati</taxon>
        <taxon>Bacillota</taxon>
        <taxon>Bacilli</taxon>
        <taxon>Bacillales</taxon>
        <taxon>Bacillaceae</taxon>
        <taxon>Sediminibacillus</taxon>
    </lineage>
</organism>
<dbReference type="RefSeq" id="WP_074600530.1">
    <property type="nucleotide sequence ID" value="NZ_FNHF01000005.1"/>
</dbReference>
<evidence type="ECO:0000256" key="2">
    <source>
        <dbReference type="SAM" id="MobiDB-lite"/>
    </source>
</evidence>
<keyword evidence="3" id="KW-1133">Transmembrane helix</keyword>
<keyword evidence="3" id="KW-0472">Membrane</keyword>
<keyword evidence="5" id="KW-1185">Reference proteome</keyword>
<protein>
    <submittedName>
        <fullName evidence="4">Uncharacterized protein</fullName>
    </submittedName>
</protein>
<evidence type="ECO:0000256" key="3">
    <source>
        <dbReference type="SAM" id="Phobius"/>
    </source>
</evidence>
<evidence type="ECO:0000313" key="4">
    <source>
        <dbReference type="EMBL" id="SDM81523.1"/>
    </source>
</evidence>
<dbReference type="EMBL" id="FNHF01000005">
    <property type="protein sequence ID" value="SDM81523.1"/>
    <property type="molecule type" value="Genomic_DNA"/>
</dbReference>
<evidence type="ECO:0000256" key="1">
    <source>
        <dbReference type="SAM" id="Coils"/>
    </source>
</evidence>
<reference evidence="5" key="1">
    <citation type="submission" date="2016-10" db="EMBL/GenBank/DDBJ databases">
        <authorList>
            <person name="Varghese N."/>
            <person name="Submissions S."/>
        </authorList>
    </citation>
    <scope>NUCLEOTIDE SEQUENCE [LARGE SCALE GENOMIC DNA]</scope>
    <source>
        <strain evidence="5">CGMCC 1.6199</strain>
    </source>
</reference>
<gene>
    <name evidence="4" type="ORF">SAMN05216244_3493</name>
</gene>
<dbReference type="OrthoDB" id="9826172at2"/>
<name>A0A1G9WB62_9BACI</name>
<dbReference type="STRING" id="482461.SAMN05216244_3493"/>
<feature type="region of interest" description="Disordered" evidence="2">
    <location>
        <begin position="237"/>
        <end position="276"/>
    </location>
</feature>
<dbReference type="Proteomes" id="UP000182347">
    <property type="component" value="Unassembled WGS sequence"/>
</dbReference>
<accession>A0A1G9WB62</accession>
<proteinExistence type="predicted"/>
<dbReference type="AlphaFoldDB" id="A0A1G9WB62"/>